<feature type="transmembrane region" description="Helical" evidence="2">
    <location>
        <begin position="169"/>
        <end position="191"/>
    </location>
</feature>
<feature type="region of interest" description="Disordered" evidence="1">
    <location>
        <begin position="206"/>
        <end position="272"/>
    </location>
</feature>
<gene>
    <name evidence="3" type="ORF">CC86DRAFT_406356</name>
</gene>
<feature type="compositionally biased region" description="Basic and acidic residues" evidence="1">
    <location>
        <begin position="532"/>
        <end position="544"/>
    </location>
</feature>
<accession>A0A6A7A3K0</accession>
<feature type="transmembrane region" description="Helical" evidence="2">
    <location>
        <begin position="119"/>
        <end position="140"/>
    </location>
</feature>
<protein>
    <submittedName>
        <fullName evidence="3">Uncharacterized protein</fullName>
    </submittedName>
</protein>
<feature type="transmembrane region" description="Helical" evidence="2">
    <location>
        <begin position="36"/>
        <end position="65"/>
    </location>
</feature>
<feature type="region of interest" description="Disordered" evidence="1">
    <location>
        <begin position="388"/>
        <end position="428"/>
    </location>
</feature>
<keyword evidence="2" id="KW-0812">Transmembrane</keyword>
<dbReference type="Proteomes" id="UP000799424">
    <property type="component" value="Unassembled WGS sequence"/>
</dbReference>
<sequence length="620" mass="67967">MAGSDSNSSRAEQLREKIEKTSIAINISIKIPRRKVTLITITLLLNVLHWSSIICLTTSIYQIASNPDDSISVPSEVLTLTSGVATLSYTYLHTIISLKQKIWSHQRGHASAIKRTSYVAIRFAVSLCVLWLLTSGWNMIIVARRPVCLADAPGLQVWEVGLTCRVGRLGMAFAVISLLASCTLFGTLAVVRRPFEAHLFKHGYEPPNDPFATPATSRNPSPERDDPHATEKQMRGRRPSMSTRRNDSVSDVDTIDLSNSPPPPTIHAPSPQRSMGLGIFTSDLAPPPIPPEFVALPRVASLENLPPLFQPSISPHSLTLPPRLSGQVPTSGFIPFSIAPQFSASTWRALHPNSPTSMGIASRSNPNLPSVGFAYHNRYSRSSISLTKPHRLSTATPSASVAWSSRSGSTGPEGREASTTSEDNKDRRASANDIAFAILNGTPIPGTTRPQTRGKYHVRTASAPDTTAGAQQPLPLDRMAMGWKPQLAGSSTRQDDDLEPETESVPLKLARIVRSSSAELLSRFSPDSSPDNDDRTPQRELERNIDARVRVMKELPFRRSRSADHVGRADTFSGASEEAMSRKFVSKDTKARVLHSEPEWKRRMTFDEVKNKPLPKIAIL</sequence>
<organism evidence="3 4">
    <name type="scientific">Ophiobolus disseminans</name>
    <dbReference type="NCBI Taxonomy" id="1469910"/>
    <lineage>
        <taxon>Eukaryota</taxon>
        <taxon>Fungi</taxon>
        <taxon>Dikarya</taxon>
        <taxon>Ascomycota</taxon>
        <taxon>Pezizomycotina</taxon>
        <taxon>Dothideomycetes</taxon>
        <taxon>Pleosporomycetidae</taxon>
        <taxon>Pleosporales</taxon>
        <taxon>Pleosporineae</taxon>
        <taxon>Phaeosphaeriaceae</taxon>
        <taxon>Ophiobolus</taxon>
    </lineage>
</organism>
<feature type="transmembrane region" description="Helical" evidence="2">
    <location>
        <begin position="77"/>
        <end position="98"/>
    </location>
</feature>
<keyword evidence="2" id="KW-0472">Membrane</keyword>
<evidence type="ECO:0000313" key="3">
    <source>
        <dbReference type="EMBL" id="KAF2827135.1"/>
    </source>
</evidence>
<feature type="compositionally biased region" description="Basic and acidic residues" evidence="1">
    <location>
        <begin position="221"/>
        <end position="234"/>
    </location>
</feature>
<evidence type="ECO:0000256" key="2">
    <source>
        <dbReference type="SAM" id="Phobius"/>
    </source>
</evidence>
<feature type="region of interest" description="Disordered" evidence="1">
    <location>
        <begin position="440"/>
        <end position="476"/>
    </location>
</feature>
<proteinExistence type="predicted"/>
<feature type="compositionally biased region" description="Polar residues" evidence="1">
    <location>
        <begin position="520"/>
        <end position="529"/>
    </location>
</feature>
<dbReference type="AlphaFoldDB" id="A0A6A7A3K0"/>
<evidence type="ECO:0000313" key="4">
    <source>
        <dbReference type="Proteomes" id="UP000799424"/>
    </source>
</evidence>
<dbReference type="EMBL" id="MU006225">
    <property type="protein sequence ID" value="KAF2827135.1"/>
    <property type="molecule type" value="Genomic_DNA"/>
</dbReference>
<evidence type="ECO:0000256" key="1">
    <source>
        <dbReference type="SAM" id="MobiDB-lite"/>
    </source>
</evidence>
<feature type="region of interest" description="Disordered" evidence="1">
    <location>
        <begin position="520"/>
        <end position="544"/>
    </location>
</feature>
<feature type="compositionally biased region" description="Low complexity" evidence="1">
    <location>
        <begin position="398"/>
        <end position="409"/>
    </location>
</feature>
<keyword evidence="2" id="KW-1133">Transmembrane helix</keyword>
<reference evidence="3" key="1">
    <citation type="journal article" date="2020" name="Stud. Mycol.">
        <title>101 Dothideomycetes genomes: a test case for predicting lifestyles and emergence of pathogens.</title>
        <authorList>
            <person name="Haridas S."/>
            <person name="Albert R."/>
            <person name="Binder M."/>
            <person name="Bloem J."/>
            <person name="Labutti K."/>
            <person name="Salamov A."/>
            <person name="Andreopoulos B."/>
            <person name="Baker S."/>
            <person name="Barry K."/>
            <person name="Bills G."/>
            <person name="Bluhm B."/>
            <person name="Cannon C."/>
            <person name="Castanera R."/>
            <person name="Culley D."/>
            <person name="Daum C."/>
            <person name="Ezra D."/>
            <person name="Gonzalez J."/>
            <person name="Henrissat B."/>
            <person name="Kuo A."/>
            <person name="Liang C."/>
            <person name="Lipzen A."/>
            <person name="Lutzoni F."/>
            <person name="Magnuson J."/>
            <person name="Mondo S."/>
            <person name="Nolan M."/>
            <person name="Ohm R."/>
            <person name="Pangilinan J."/>
            <person name="Park H.-J."/>
            <person name="Ramirez L."/>
            <person name="Alfaro M."/>
            <person name="Sun H."/>
            <person name="Tritt A."/>
            <person name="Yoshinaga Y."/>
            <person name="Zwiers L.-H."/>
            <person name="Turgeon B."/>
            <person name="Goodwin S."/>
            <person name="Spatafora J."/>
            <person name="Crous P."/>
            <person name="Grigoriev I."/>
        </authorList>
    </citation>
    <scope>NUCLEOTIDE SEQUENCE</scope>
    <source>
        <strain evidence="3">CBS 113818</strain>
    </source>
</reference>
<dbReference type="OrthoDB" id="3944567at2759"/>
<name>A0A6A7A3K0_9PLEO</name>
<keyword evidence="4" id="KW-1185">Reference proteome</keyword>